<keyword evidence="6" id="KW-0539">Nucleus</keyword>
<feature type="domain" description="HTH myb-type" evidence="9">
    <location>
        <begin position="77"/>
        <end position="131"/>
    </location>
</feature>
<feature type="region of interest" description="Disordered" evidence="7">
    <location>
        <begin position="245"/>
        <end position="305"/>
    </location>
</feature>
<evidence type="ECO:0000256" key="4">
    <source>
        <dbReference type="ARBA" id="ARBA00023125"/>
    </source>
</evidence>
<dbReference type="AlphaFoldDB" id="A0AA87ZYQ0"/>
<dbReference type="InterPro" id="IPR009057">
    <property type="entry name" value="Homeodomain-like_sf"/>
</dbReference>
<comment type="subcellular location">
    <subcellularLocation>
        <location evidence="1">Nucleus</location>
    </subcellularLocation>
</comment>
<dbReference type="PROSITE" id="PS51294">
    <property type="entry name" value="HTH_MYB"/>
    <property type="match status" value="1"/>
</dbReference>
<evidence type="ECO:0000256" key="7">
    <source>
        <dbReference type="SAM" id="MobiDB-lite"/>
    </source>
</evidence>
<keyword evidence="5" id="KW-0804">Transcription</keyword>
<dbReference type="Pfam" id="PF00249">
    <property type="entry name" value="Myb_DNA-binding"/>
    <property type="match status" value="1"/>
</dbReference>
<sequence length="388" mass="42975">MKMTSEDKNCLMNSHIECHAVLRGRRGIATADFGMPLSKCVCCQLLTLLVFAPRSLLIIGLLRCSKSCRLRWTNYLRPGIKRGNFTDHEEKMIIHLQALLGNRWAAIASYLPQRTDNDIKNYWNTYLKKKLSKLETGLDGQPCGRGDGFASSQPTMSRGQWERRLQTDIRMAKQALSEALSPDQKSHSFLADDQDDLVMLKHSSSSGPVSSPKPEARASSPPSSTTYASSTENIARLLKSWMRNNPAAKRSAKTRPASATQSTSVDNVGTTGNVNDSASSHEGITTITENDNNNDSNNDNNGTDLSEAFESLFGLESFESSNNSDFSHQSNVSDREASLFQDESKPDVLGGQLPFSLLEKWLFDESSTQGKDQQLLTDMILDENANFF</sequence>
<evidence type="ECO:0000256" key="2">
    <source>
        <dbReference type="ARBA" id="ARBA00022737"/>
    </source>
</evidence>
<reference evidence="10" key="1">
    <citation type="submission" date="2023-07" db="EMBL/GenBank/DDBJ databases">
        <title>draft genome sequence of fig (Ficus carica).</title>
        <authorList>
            <person name="Takahashi T."/>
            <person name="Nishimura K."/>
        </authorList>
    </citation>
    <scope>NUCLEOTIDE SEQUENCE</scope>
</reference>
<protein>
    <submittedName>
        <fullName evidence="10">Uncharacterized protein</fullName>
    </submittedName>
</protein>
<dbReference type="EMBL" id="BTGU01000014">
    <property type="protein sequence ID" value="GMN42245.1"/>
    <property type="molecule type" value="Genomic_DNA"/>
</dbReference>
<feature type="compositionally biased region" description="Low complexity" evidence="7">
    <location>
        <begin position="290"/>
        <end position="305"/>
    </location>
</feature>
<dbReference type="Gene3D" id="1.10.10.60">
    <property type="entry name" value="Homeodomain-like"/>
    <property type="match status" value="2"/>
</dbReference>
<dbReference type="GO" id="GO:0003677">
    <property type="term" value="F:DNA binding"/>
    <property type="evidence" value="ECO:0007669"/>
    <property type="project" value="UniProtKB-KW"/>
</dbReference>
<feature type="region of interest" description="Disordered" evidence="7">
    <location>
        <begin position="138"/>
        <end position="160"/>
    </location>
</feature>
<evidence type="ECO:0000256" key="5">
    <source>
        <dbReference type="ARBA" id="ARBA00023163"/>
    </source>
</evidence>
<evidence type="ECO:0000256" key="6">
    <source>
        <dbReference type="ARBA" id="ARBA00023242"/>
    </source>
</evidence>
<evidence type="ECO:0000259" key="9">
    <source>
        <dbReference type="PROSITE" id="PS51294"/>
    </source>
</evidence>
<dbReference type="InterPro" id="IPR001005">
    <property type="entry name" value="SANT/Myb"/>
</dbReference>
<dbReference type="InterPro" id="IPR051953">
    <property type="entry name" value="Plant_SW-associated_TFs"/>
</dbReference>
<feature type="compositionally biased region" description="Low complexity" evidence="7">
    <location>
        <begin position="203"/>
        <end position="230"/>
    </location>
</feature>
<organism evidence="10 11">
    <name type="scientific">Ficus carica</name>
    <name type="common">Common fig</name>
    <dbReference type="NCBI Taxonomy" id="3494"/>
    <lineage>
        <taxon>Eukaryota</taxon>
        <taxon>Viridiplantae</taxon>
        <taxon>Streptophyta</taxon>
        <taxon>Embryophyta</taxon>
        <taxon>Tracheophyta</taxon>
        <taxon>Spermatophyta</taxon>
        <taxon>Magnoliopsida</taxon>
        <taxon>eudicotyledons</taxon>
        <taxon>Gunneridae</taxon>
        <taxon>Pentapetalae</taxon>
        <taxon>rosids</taxon>
        <taxon>fabids</taxon>
        <taxon>Rosales</taxon>
        <taxon>Moraceae</taxon>
        <taxon>Ficeae</taxon>
        <taxon>Ficus</taxon>
    </lineage>
</organism>
<evidence type="ECO:0000313" key="10">
    <source>
        <dbReference type="EMBL" id="GMN42245.1"/>
    </source>
</evidence>
<comment type="caution">
    <text evidence="10">The sequence shown here is derived from an EMBL/GenBank/DDBJ whole genome shotgun (WGS) entry which is preliminary data.</text>
</comment>
<feature type="compositionally biased region" description="Polar residues" evidence="7">
    <location>
        <begin position="257"/>
        <end position="289"/>
    </location>
</feature>
<dbReference type="SMART" id="SM00717">
    <property type="entry name" value="SANT"/>
    <property type="match status" value="1"/>
</dbReference>
<dbReference type="PANTHER" id="PTHR47997:SF75">
    <property type="entry name" value="MYB DOMAIN PROTEIN 55"/>
    <property type="match status" value="1"/>
</dbReference>
<dbReference type="SUPFAM" id="SSF46689">
    <property type="entry name" value="Homeodomain-like"/>
    <property type="match status" value="1"/>
</dbReference>
<evidence type="ECO:0000256" key="1">
    <source>
        <dbReference type="ARBA" id="ARBA00004123"/>
    </source>
</evidence>
<proteinExistence type="predicted"/>
<dbReference type="GO" id="GO:0005634">
    <property type="term" value="C:nucleus"/>
    <property type="evidence" value="ECO:0007669"/>
    <property type="project" value="UniProtKB-SubCell"/>
</dbReference>
<dbReference type="InterPro" id="IPR017930">
    <property type="entry name" value="Myb_dom"/>
</dbReference>
<gene>
    <name evidence="10" type="ORF">TIFTF001_011462</name>
</gene>
<dbReference type="PROSITE" id="PS50090">
    <property type="entry name" value="MYB_LIKE"/>
    <property type="match status" value="1"/>
</dbReference>
<keyword evidence="2" id="KW-0677">Repeat</keyword>
<accession>A0AA87ZYQ0</accession>
<dbReference type="CDD" id="cd00167">
    <property type="entry name" value="SANT"/>
    <property type="match status" value="1"/>
</dbReference>
<feature type="region of interest" description="Disordered" evidence="7">
    <location>
        <begin position="201"/>
        <end position="230"/>
    </location>
</feature>
<name>A0AA87ZYQ0_FICCA</name>
<dbReference type="PANTHER" id="PTHR47997">
    <property type="entry name" value="MYB DOMAIN PROTEIN 55"/>
    <property type="match status" value="1"/>
</dbReference>
<keyword evidence="4" id="KW-0238">DNA-binding</keyword>
<evidence type="ECO:0000259" key="8">
    <source>
        <dbReference type="PROSITE" id="PS50090"/>
    </source>
</evidence>
<keyword evidence="11" id="KW-1185">Reference proteome</keyword>
<dbReference type="Proteomes" id="UP001187192">
    <property type="component" value="Unassembled WGS sequence"/>
</dbReference>
<evidence type="ECO:0000313" key="11">
    <source>
        <dbReference type="Proteomes" id="UP001187192"/>
    </source>
</evidence>
<feature type="domain" description="Myb-like" evidence="8">
    <location>
        <begin position="77"/>
        <end position="127"/>
    </location>
</feature>
<evidence type="ECO:0000256" key="3">
    <source>
        <dbReference type="ARBA" id="ARBA00023015"/>
    </source>
</evidence>
<keyword evidence="3" id="KW-0805">Transcription regulation</keyword>